<evidence type="ECO:0000256" key="2">
    <source>
        <dbReference type="ARBA" id="ARBA00010962"/>
    </source>
</evidence>
<dbReference type="GO" id="GO:0015926">
    <property type="term" value="F:glucosidase activity"/>
    <property type="evidence" value="ECO:0007669"/>
    <property type="project" value="TreeGrafter"/>
</dbReference>
<reference evidence="12" key="1">
    <citation type="submission" date="2020-06" db="EMBL/GenBank/DDBJ databases">
        <authorList>
            <consortium name="Plant Systems Biology data submission"/>
        </authorList>
    </citation>
    <scope>NUCLEOTIDE SEQUENCE</scope>
    <source>
        <strain evidence="12">D6</strain>
    </source>
</reference>
<dbReference type="GO" id="GO:0005886">
    <property type="term" value="C:plasma membrane"/>
    <property type="evidence" value="ECO:0007669"/>
    <property type="project" value="TreeGrafter"/>
</dbReference>
<organism evidence="12 13">
    <name type="scientific">Seminavis robusta</name>
    <dbReference type="NCBI Taxonomy" id="568900"/>
    <lineage>
        <taxon>Eukaryota</taxon>
        <taxon>Sar</taxon>
        <taxon>Stramenopiles</taxon>
        <taxon>Ochrophyta</taxon>
        <taxon>Bacillariophyta</taxon>
        <taxon>Bacillariophyceae</taxon>
        <taxon>Bacillariophycidae</taxon>
        <taxon>Naviculales</taxon>
        <taxon>Naviculaceae</taxon>
        <taxon>Seminavis</taxon>
    </lineage>
</organism>
<keyword evidence="6 9" id="KW-0472">Membrane</keyword>
<gene>
    <name evidence="12" type="ORF">SEMRO_341_G121450.1</name>
</gene>
<dbReference type="Proteomes" id="UP001153069">
    <property type="component" value="Unassembled WGS sequence"/>
</dbReference>
<evidence type="ECO:0000256" key="10">
    <source>
        <dbReference type="SAM" id="SignalP"/>
    </source>
</evidence>
<protein>
    <submittedName>
        <fullName evidence="12">Beta-glucan synthesis-associated protein KRE6</fullName>
    </submittedName>
</protein>
<evidence type="ECO:0000313" key="13">
    <source>
        <dbReference type="Proteomes" id="UP001153069"/>
    </source>
</evidence>
<keyword evidence="5 9" id="KW-1133">Transmembrane helix</keyword>
<evidence type="ECO:0000256" key="9">
    <source>
        <dbReference type="SAM" id="Phobius"/>
    </source>
</evidence>
<dbReference type="SUPFAM" id="SSF49899">
    <property type="entry name" value="Concanavalin A-like lectins/glucanases"/>
    <property type="match status" value="1"/>
</dbReference>
<evidence type="ECO:0000256" key="1">
    <source>
        <dbReference type="ARBA" id="ARBA00004606"/>
    </source>
</evidence>
<evidence type="ECO:0000256" key="4">
    <source>
        <dbReference type="ARBA" id="ARBA00022968"/>
    </source>
</evidence>
<keyword evidence="7" id="KW-0325">Glycoprotein</keyword>
<comment type="caution">
    <text evidence="12">The sequence shown here is derived from an EMBL/GenBank/DDBJ whole genome shotgun (WGS) entry which is preliminary data.</text>
</comment>
<dbReference type="InterPro" id="IPR013320">
    <property type="entry name" value="ConA-like_dom_sf"/>
</dbReference>
<dbReference type="GO" id="GO:0071555">
    <property type="term" value="P:cell wall organization"/>
    <property type="evidence" value="ECO:0007669"/>
    <property type="project" value="UniProtKB-KW"/>
</dbReference>
<dbReference type="OrthoDB" id="412647at2759"/>
<keyword evidence="3 9" id="KW-0812">Transmembrane</keyword>
<feature type="chain" id="PRO_5040238551" evidence="10">
    <location>
        <begin position="31"/>
        <end position="705"/>
    </location>
</feature>
<evidence type="ECO:0000256" key="5">
    <source>
        <dbReference type="ARBA" id="ARBA00022989"/>
    </source>
</evidence>
<accession>A0A9N8HDF1</accession>
<dbReference type="GO" id="GO:0006078">
    <property type="term" value="P:(1-&gt;6)-beta-D-glucan biosynthetic process"/>
    <property type="evidence" value="ECO:0007669"/>
    <property type="project" value="TreeGrafter"/>
</dbReference>
<evidence type="ECO:0000256" key="7">
    <source>
        <dbReference type="ARBA" id="ARBA00023180"/>
    </source>
</evidence>
<dbReference type="Gene3D" id="2.60.120.200">
    <property type="match status" value="1"/>
</dbReference>
<proteinExistence type="inferred from homology"/>
<evidence type="ECO:0000256" key="3">
    <source>
        <dbReference type="ARBA" id="ARBA00022692"/>
    </source>
</evidence>
<dbReference type="GO" id="GO:0005789">
    <property type="term" value="C:endoplasmic reticulum membrane"/>
    <property type="evidence" value="ECO:0007669"/>
    <property type="project" value="TreeGrafter"/>
</dbReference>
<keyword evidence="8" id="KW-0961">Cell wall biogenesis/degradation</keyword>
<dbReference type="PROSITE" id="PS51762">
    <property type="entry name" value="GH16_2"/>
    <property type="match status" value="1"/>
</dbReference>
<feature type="signal peptide" evidence="10">
    <location>
        <begin position="1"/>
        <end position="30"/>
    </location>
</feature>
<comment type="subcellular location">
    <subcellularLocation>
        <location evidence="1">Membrane</location>
        <topology evidence="1">Single-pass type II membrane protein</topology>
    </subcellularLocation>
</comment>
<dbReference type="InterPro" id="IPR000757">
    <property type="entry name" value="Beta-glucanase-like"/>
</dbReference>
<sequence>MVCYTGKRREGTASAFRVLLCLLLIVAGQASFIDMDTPLDRRTTTSIVDGSVYHLVMSDEFNTDNRTLTDGHDPMWTALDRSDDDASSAGGGSQQFYNSTNVQIVNGSLLIHTTLEKTEWTRFDHVKKKWTQETTYYKSGMVQSWNKFCFTGGIVEVDMILPGHPNIGGLWPAVWMLGNLGRATYEASTNNIWPWSFDKCDRQMQPRQAISACNRQNHYGLHPFQGRGATEIDIIEVMTGDSGGFFAATDPPVALPYADMTLQLAPGIEKNRPQSGGLPKKNETKVHGFTQFQANTWYEGLEYAGNTSINPFFYGTYLAKTKPGEPVTRTAKQAFQADAVGVVHQLTPSHFEKMHTIRLEWQPGPGGRLDWYTKGYQKTNENGTYYDVGDGDGPDWVPVLTIKDEVLKKTMGSQIPIEPTYLIMNTAVSSTWGFPYDVPDWCTKCYDCDDPTCACAFAPGFCEILRQGGVSMKIDSIRVYQSHNASAHVGQNHTLGCDPPEFPTREFIRGHEYRYMRNPPFSYDDVHPLKRIQRGGGACKTDADCGGNNLKTNLTKTYEAAVSGKKRALSKPTQGMGRCVSPRGLSFMFSTVIHDSAAKVCVCNTGFTGPHCLSQAFFEDAPSAEQDKRDRSPFRSIVEFQATPFMLVIVCTLITLALGILVYRVQERKRELHELEAPKLGQPKFVATSNFMGEEKNLLITGTSI</sequence>
<dbReference type="PANTHER" id="PTHR31361:SF1">
    <property type="entry name" value="BETA-GLUCAN SYNTHESIS-ASSOCIATED PROTEIN KRE6-RELATED"/>
    <property type="match status" value="1"/>
</dbReference>
<name>A0A9N8HDF1_9STRA</name>
<comment type="similarity">
    <text evidence="2">Belongs to the SKN1/KRE6 family.</text>
</comment>
<evidence type="ECO:0000259" key="11">
    <source>
        <dbReference type="PROSITE" id="PS51762"/>
    </source>
</evidence>
<dbReference type="PANTHER" id="PTHR31361">
    <property type="entry name" value="BETA-GLUCAN SYNTHESIS-ASSOCIATED PROTEIN KRE6-RELATED"/>
    <property type="match status" value="1"/>
</dbReference>
<dbReference type="EMBL" id="CAICTM010000340">
    <property type="protein sequence ID" value="CAB9508285.1"/>
    <property type="molecule type" value="Genomic_DNA"/>
</dbReference>
<keyword evidence="13" id="KW-1185">Reference proteome</keyword>
<keyword evidence="4" id="KW-0735">Signal-anchor</keyword>
<keyword evidence="10" id="KW-0732">Signal</keyword>
<dbReference type="Pfam" id="PF03935">
    <property type="entry name" value="SKN1_KRE6_Sbg1"/>
    <property type="match status" value="1"/>
</dbReference>
<evidence type="ECO:0000256" key="8">
    <source>
        <dbReference type="ARBA" id="ARBA00023316"/>
    </source>
</evidence>
<evidence type="ECO:0000256" key="6">
    <source>
        <dbReference type="ARBA" id="ARBA00023136"/>
    </source>
</evidence>
<feature type="domain" description="GH16" evidence="11">
    <location>
        <begin position="46"/>
        <end position="390"/>
    </location>
</feature>
<dbReference type="InterPro" id="IPR005629">
    <property type="entry name" value="Skn1/Kre6/Sbg1"/>
</dbReference>
<evidence type="ECO:0000313" key="12">
    <source>
        <dbReference type="EMBL" id="CAB9508285.1"/>
    </source>
</evidence>
<feature type="transmembrane region" description="Helical" evidence="9">
    <location>
        <begin position="642"/>
        <end position="663"/>
    </location>
</feature>
<dbReference type="AlphaFoldDB" id="A0A9N8HDF1"/>